<dbReference type="PaxDb" id="2903-EOD35457"/>
<evidence type="ECO:0000256" key="4">
    <source>
        <dbReference type="ARBA" id="ARBA00022840"/>
    </source>
</evidence>
<evidence type="ECO:0000256" key="3">
    <source>
        <dbReference type="ARBA" id="ARBA00022777"/>
    </source>
</evidence>
<dbReference type="GO" id="GO:0016301">
    <property type="term" value="F:kinase activity"/>
    <property type="evidence" value="ECO:0007669"/>
    <property type="project" value="UniProtKB-KW"/>
</dbReference>
<dbReference type="AlphaFoldDB" id="A0A0D3KI72"/>
<organism evidence="5 6">
    <name type="scientific">Emiliania huxleyi (strain CCMP1516)</name>
    <dbReference type="NCBI Taxonomy" id="280463"/>
    <lineage>
        <taxon>Eukaryota</taxon>
        <taxon>Haptista</taxon>
        <taxon>Haptophyta</taxon>
        <taxon>Prymnesiophyceae</taxon>
        <taxon>Isochrysidales</taxon>
        <taxon>Noelaerhabdaceae</taxon>
        <taxon>Emiliania</taxon>
    </lineage>
</organism>
<dbReference type="Gene3D" id="3.90.1200.10">
    <property type="match status" value="1"/>
</dbReference>
<dbReference type="Proteomes" id="UP000013827">
    <property type="component" value="Unassembled WGS sequence"/>
</dbReference>
<dbReference type="GeneID" id="17280727"/>
<name>A0A0D3KI72_EMIH1</name>
<keyword evidence="1" id="KW-0808">Transferase</keyword>
<dbReference type="PANTHER" id="PTHR34273">
    <property type="entry name" value="METHYLTHIORIBOSE KINASE"/>
    <property type="match status" value="1"/>
</dbReference>
<dbReference type="HOGENOM" id="CLU_1051454_0_0_1"/>
<evidence type="ECO:0000313" key="6">
    <source>
        <dbReference type="Proteomes" id="UP000013827"/>
    </source>
</evidence>
<proteinExistence type="predicted"/>
<protein>
    <submittedName>
        <fullName evidence="5">Uncharacterized protein</fullName>
    </submittedName>
</protein>
<dbReference type="PANTHER" id="PTHR34273:SF2">
    <property type="entry name" value="METHYLTHIORIBOSE KINASE"/>
    <property type="match status" value="1"/>
</dbReference>
<dbReference type="EnsemblProtists" id="EOD35457">
    <property type="protein sequence ID" value="EOD35457"/>
    <property type="gene ID" value="EMIHUDRAFT_201565"/>
</dbReference>
<dbReference type="GO" id="GO:0005524">
    <property type="term" value="F:ATP binding"/>
    <property type="evidence" value="ECO:0007669"/>
    <property type="project" value="UniProtKB-KW"/>
</dbReference>
<evidence type="ECO:0000313" key="5">
    <source>
        <dbReference type="EnsemblProtists" id="EOD35457"/>
    </source>
</evidence>
<sequence>MAAAAPHPGCVRLPPAAGSRPRCTRGFVLLGSPSADGRSEPEACRAAAFGETASAEGPPLKASGTPIRVLQRLVSESRLCTCVDISRKCLPPATNPSYECVSNRSESIHLGPSYPEFAIYGPPGLDVGCLLSSYLLAAVLAAGRQPEAGASDTCRRLRSAAYAVRMKEGVVDAPTVSAAGADAAGFAGCELARTALGYAGARGLPIADADAKAAAEAAALRVAERCIRRRGEGVGVVRAEMDALLLPQCPGDAGKQAGRKAGAQK</sequence>
<dbReference type="KEGG" id="ehx:EMIHUDRAFT_201565"/>
<dbReference type="RefSeq" id="XP_005787886.1">
    <property type="nucleotide sequence ID" value="XM_005787829.1"/>
</dbReference>
<accession>A0A0D3KI72</accession>
<keyword evidence="4" id="KW-0067">ATP-binding</keyword>
<keyword evidence="3" id="KW-0418">Kinase</keyword>
<keyword evidence="6" id="KW-1185">Reference proteome</keyword>
<evidence type="ECO:0000256" key="1">
    <source>
        <dbReference type="ARBA" id="ARBA00022679"/>
    </source>
</evidence>
<keyword evidence="2" id="KW-0547">Nucleotide-binding</keyword>
<reference evidence="6" key="1">
    <citation type="journal article" date="2013" name="Nature">
        <title>Pan genome of the phytoplankton Emiliania underpins its global distribution.</title>
        <authorList>
            <person name="Read B.A."/>
            <person name="Kegel J."/>
            <person name="Klute M.J."/>
            <person name="Kuo A."/>
            <person name="Lefebvre S.C."/>
            <person name="Maumus F."/>
            <person name="Mayer C."/>
            <person name="Miller J."/>
            <person name="Monier A."/>
            <person name="Salamov A."/>
            <person name="Young J."/>
            <person name="Aguilar M."/>
            <person name="Claverie J.M."/>
            <person name="Frickenhaus S."/>
            <person name="Gonzalez K."/>
            <person name="Herman E.K."/>
            <person name="Lin Y.C."/>
            <person name="Napier J."/>
            <person name="Ogata H."/>
            <person name="Sarno A.F."/>
            <person name="Shmutz J."/>
            <person name="Schroeder D."/>
            <person name="de Vargas C."/>
            <person name="Verret F."/>
            <person name="von Dassow P."/>
            <person name="Valentin K."/>
            <person name="Van de Peer Y."/>
            <person name="Wheeler G."/>
            <person name="Dacks J.B."/>
            <person name="Delwiche C.F."/>
            <person name="Dyhrman S.T."/>
            <person name="Glockner G."/>
            <person name="John U."/>
            <person name="Richards T."/>
            <person name="Worden A.Z."/>
            <person name="Zhang X."/>
            <person name="Grigoriev I.V."/>
            <person name="Allen A.E."/>
            <person name="Bidle K."/>
            <person name="Borodovsky M."/>
            <person name="Bowler C."/>
            <person name="Brownlee C."/>
            <person name="Cock J.M."/>
            <person name="Elias M."/>
            <person name="Gladyshev V.N."/>
            <person name="Groth M."/>
            <person name="Guda C."/>
            <person name="Hadaegh A."/>
            <person name="Iglesias-Rodriguez M.D."/>
            <person name="Jenkins J."/>
            <person name="Jones B.M."/>
            <person name="Lawson T."/>
            <person name="Leese F."/>
            <person name="Lindquist E."/>
            <person name="Lobanov A."/>
            <person name="Lomsadze A."/>
            <person name="Malik S.B."/>
            <person name="Marsh M.E."/>
            <person name="Mackinder L."/>
            <person name="Mock T."/>
            <person name="Mueller-Roeber B."/>
            <person name="Pagarete A."/>
            <person name="Parker M."/>
            <person name="Probert I."/>
            <person name="Quesneville H."/>
            <person name="Raines C."/>
            <person name="Rensing S.A."/>
            <person name="Riano-Pachon D.M."/>
            <person name="Richier S."/>
            <person name="Rokitta S."/>
            <person name="Shiraiwa Y."/>
            <person name="Soanes D.M."/>
            <person name="van der Giezen M."/>
            <person name="Wahlund T.M."/>
            <person name="Williams B."/>
            <person name="Wilson W."/>
            <person name="Wolfe G."/>
            <person name="Wurch L.L."/>
        </authorList>
    </citation>
    <scope>NUCLEOTIDE SEQUENCE</scope>
</reference>
<evidence type="ECO:0000256" key="2">
    <source>
        <dbReference type="ARBA" id="ARBA00022741"/>
    </source>
</evidence>
<reference evidence="5" key="2">
    <citation type="submission" date="2024-10" db="UniProtKB">
        <authorList>
            <consortium name="EnsemblProtists"/>
        </authorList>
    </citation>
    <scope>IDENTIFICATION</scope>
</reference>